<name>A0A1B8Y0J5_XENTR</name>
<organism evidence="2">
    <name type="scientific">Xenopus tropicalis</name>
    <name type="common">Western clawed frog</name>
    <name type="synonym">Silurana tropicalis</name>
    <dbReference type="NCBI Taxonomy" id="8364"/>
    <lineage>
        <taxon>Eukaryota</taxon>
        <taxon>Metazoa</taxon>
        <taxon>Chordata</taxon>
        <taxon>Craniata</taxon>
        <taxon>Vertebrata</taxon>
        <taxon>Euteleostomi</taxon>
        <taxon>Amphibia</taxon>
        <taxon>Batrachia</taxon>
        <taxon>Anura</taxon>
        <taxon>Pipoidea</taxon>
        <taxon>Pipidae</taxon>
        <taxon>Xenopodinae</taxon>
        <taxon>Xenopus</taxon>
        <taxon>Silurana</taxon>
    </lineage>
</organism>
<protein>
    <recommendedName>
        <fullName evidence="3">Radiation-inducible immediate-early gene IEX-1</fullName>
    </recommendedName>
</protein>
<reference evidence="2" key="1">
    <citation type="submission" date="2009-11" db="EMBL/GenBank/DDBJ databases">
        <authorList>
            <consortium name="US DOE Joint Genome Institute (JGI-PGF)"/>
            <person name="Ottilar R."/>
            <person name="Schmutz J."/>
            <person name="Salamov A."/>
            <person name="Cheng J.F."/>
            <person name="Lucas S."/>
            <person name="Pitluck S."/>
            <person name="Gundlach H."/>
            <person name="Guo Y."/>
            <person name="Haberer G."/>
            <person name="Nasrallah J."/>
            <person name="Mayer K.F.X."/>
            <person name="van de Peer Y."/>
            <person name="Weigel D."/>
            <person name="Grigoriev I.V."/>
        </authorList>
    </citation>
    <scope>NUCLEOTIDE SEQUENCE</scope>
    <source>
        <strain evidence="2">Nigerian</strain>
    </source>
</reference>
<sequence>MCLAPCKQSRQRPILPALSLSGSTDSGPRAPLPARPARNTLPEIFTFEVESVQRVGAPRRNPAGGRSRRPRKVLYPAKVRRYLPPPETDRALRWLYGLCVVLLLQVCAEEPEVPAVLQGPPAAPLGKSLQLAAEHSLELPAAWAEHSLELPAAWAEHSLELPAAWAERSLQLPAAPTIHSAFPNQTLDISALSHRALTCNLPLLLLKIQR</sequence>
<reference evidence="2" key="2">
    <citation type="journal article" date="2010" name="Science">
        <title>The genome of the Western clawed frog Xenopus tropicalis.</title>
        <authorList>
            <person name="Hellsten U."/>
            <person name="Harland R.M."/>
            <person name="Gilchrist M.J."/>
            <person name="Hendrix D."/>
            <person name="Jurka J."/>
            <person name="Kapitonov V."/>
            <person name="Ovcharenko I."/>
            <person name="Putnam N.H."/>
            <person name="Shu S."/>
            <person name="Taher L."/>
            <person name="Blitz I.L."/>
            <person name="Blumberg B."/>
            <person name="Dichmann D.S."/>
            <person name="Dubchak I."/>
            <person name="Amaya E."/>
            <person name="Detter J.C."/>
            <person name="Fletcher R."/>
            <person name="Gerhard D.S."/>
            <person name="Goodstein D."/>
            <person name="Graves T."/>
            <person name="Grigoriev I.V."/>
            <person name="Grimwood J."/>
            <person name="Kawashima T."/>
            <person name="Lindquist E."/>
            <person name="Lucas S.M."/>
            <person name="Mead P.E."/>
            <person name="Mitros T."/>
            <person name="Ogino H."/>
            <person name="Ohta Y."/>
            <person name="Poliakov A.V."/>
            <person name="Pollet N."/>
            <person name="Robert J."/>
            <person name="Salamov A."/>
            <person name="Sater A.K."/>
            <person name="Schmutz J."/>
            <person name="Terry A."/>
            <person name="Vize P.D."/>
            <person name="Warren W.C."/>
            <person name="Wells D."/>
            <person name="Wills A."/>
            <person name="Wilson R.K."/>
            <person name="Zimmerman L.B."/>
            <person name="Zorn A.M."/>
            <person name="Grainger R."/>
            <person name="Grammer T."/>
            <person name="Khokha M.K."/>
            <person name="Richardson P.M."/>
            <person name="Rokhsar D.S."/>
        </authorList>
    </citation>
    <scope>NUCLEOTIDE SEQUENCE [LARGE SCALE GENOMIC DNA]</scope>
    <source>
        <strain evidence="2">Nigerian</strain>
    </source>
</reference>
<dbReference type="GO" id="GO:0043066">
    <property type="term" value="P:negative regulation of apoptotic process"/>
    <property type="evidence" value="ECO:0007669"/>
    <property type="project" value="InterPro"/>
</dbReference>
<dbReference type="EMBL" id="KV460609">
    <property type="protein sequence ID" value="OCA16431.1"/>
    <property type="molecule type" value="Genomic_DNA"/>
</dbReference>
<dbReference type="InterPro" id="IPR024829">
    <property type="entry name" value="IEX-1"/>
</dbReference>
<dbReference type="AlphaFoldDB" id="A0A1B8Y0J5"/>
<evidence type="ECO:0000313" key="2">
    <source>
        <dbReference type="EMBL" id="OCA16431.1"/>
    </source>
</evidence>
<evidence type="ECO:0008006" key="3">
    <source>
        <dbReference type="Google" id="ProtNLM"/>
    </source>
</evidence>
<reference evidence="2" key="3">
    <citation type="submission" date="2016-05" db="EMBL/GenBank/DDBJ databases">
        <title>WGS assembly of Xenopus tropicalis.</title>
        <authorList>
            <person name="Sessions A."/>
            <person name="Jenkins J."/>
            <person name="Mitros T."/>
            <person name="Lyons J.T."/>
            <person name="Dichmann D.S."/>
            <person name="Robert J."/>
            <person name="Harland R.M."/>
            <person name="Rokhsar D.S."/>
        </authorList>
    </citation>
    <scope>NUCLEOTIDE SEQUENCE</scope>
    <source>
        <strain evidence="2">Nigerian</strain>
    </source>
</reference>
<evidence type="ECO:0000256" key="1">
    <source>
        <dbReference type="SAM" id="MobiDB-lite"/>
    </source>
</evidence>
<accession>A0A1B8Y0J5</accession>
<gene>
    <name evidence="2" type="ORF">XENTR_v90028273mg</name>
</gene>
<dbReference type="PANTHER" id="PTHR16915">
    <property type="entry name" value="IMMEDIATE EARLY RESPONSE 3"/>
    <property type="match status" value="1"/>
</dbReference>
<proteinExistence type="predicted"/>
<dbReference type="PANTHER" id="PTHR16915:SF0">
    <property type="entry name" value="RADIATION-INDUCIBLE IMMEDIATE-EARLY GENE IEX-1"/>
    <property type="match status" value="1"/>
</dbReference>
<feature type="region of interest" description="Disordered" evidence="1">
    <location>
        <begin position="14"/>
        <end position="36"/>
    </location>
</feature>